<dbReference type="AlphaFoldDB" id="A0A9P7C6H0"/>
<evidence type="ECO:0000313" key="3">
    <source>
        <dbReference type="Proteomes" id="UP000740926"/>
    </source>
</evidence>
<feature type="compositionally biased region" description="Low complexity" evidence="1">
    <location>
        <begin position="177"/>
        <end position="191"/>
    </location>
</feature>
<gene>
    <name evidence="2" type="ORF">G6F50_014844</name>
</gene>
<name>A0A9P7C6H0_9FUNG</name>
<feature type="compositionally biased region" description="Basic residues" evidence="1">
    <location>
        <begin position="206"/>
        <end position="223"/>
    </location>
</feature>
<dbReference type="Proteomes" id="UP000740926">
    <property type="component" value="Unassembled WGS sequence"/>
</dbReference>
<proteinExistence type="predicted"/>
<feature type="region of interest" description="Disordered" evidence="1">
    <location>
        <begin position="154"/>
        <end position="223"/>
    </location>
</feature>
<evidence type="ECO:0000256" key="1">
    <source>
        <dbReference type="SAM" id="MobiDB-lite"/>
    </source>
</evidence>
<comment type="caution">
    <text evidence="2">The sequence shown here is derived from an EMBL/GenBank/DDBJ whole genome shotgun (WGS) entry which is preliminary data.</text>
</comment>
<dbReference type="EMBL" id="JAANIU010007515">
    <property type="protein sequence ID" value="KAG1537544.1"/>
    <property type="molecule type" value="Genomic_DNA"/>
</dbReference>
<sequence>MRDQQERQAQLLLQVLEQVDDLRAYRDIQRRHGLVRHDQVRTDRQRPRNAHALALPAGKGVRIALGRVGRQANLVDQLGHPVQQVVLALHVRGLVQRAGEHRFPVQRQRLALECHHIDLAGIIDQPQLALRRQQLDDLRVVLIGVGPRPAAGCGRLHGAPPSHTPSPGYPGARRCRSPSAWSASAPAAPGSIRRHRQRRSPAGSGLRRRPRRCAGGRTAVPRR</sequence>
<keyword evidence="3" id="KW-1185">Reference proteome</keyword>
<reference evidence="2 3" key="1">
    <citation type="journal article" date="2020" name="Microb. Genom.">
        <title>Genetic diversity of clinical and environmental Mucorales isolates obtained from an investigation of mucormycosis cases among solid organ transplant recipients.</title>
        <authorList>
            <person name="Nguyen M.H."/>
            <person name="Kaul D."/>
            <person name="Muto C."/>
            <person name="Cheng S.J."/>
            <person name="Richter R.A."/>
            <person name="Bruno V.M."/>
            <person name="Liu G."/>
            <person name="Beyhan S."/>
            <person name="Sundermann A.J."/>
            <person name="Mounaud S."/>
            <person name="Pasculle A.W."/>
            <person name="Nierman W.C."/>
            <person name="Driscoll E."/>
            <person name="Cumbie R."/>
            <person name="Clancy C.J."/>
            <person name="Dupont C.L."/>
        </authorList>
    </citation>
    <scope>NUCLEOTIDE SEQUENCE [LARGE SCALE GENOMIC DNA]</scope>
    <source>
        <strain evidence="2 3">GL24</strain>
    </source>
</reference>
<dbReference type="AntiFam" id="ANF00095">
    <property type="entry name" value="Shadow ORF (opposite ABC transporters)"/>
</dbReference>
<organism evidence="2 3">
    <name type="scientific">Rhizopus delemar</name>
    <dbReference type="NCBI Taxonomy" id="936053"/>
    <lineage>
        <taxon>Eukaryota</taxon>
        <taxon>Fungi</taxon>
        <taxon>Fungi incertae sedis</taxon>
        <taxon>Mucoromycota</taxon>
        <taxon>Mucoromycotina</taxon>
        <taxon>Mucoromycetes</taxon>
        <taxon>Mucorales</taxon>
        <taxon>Mucorineae</taxon>
        <taxon>Rhizopodaceae</taxon>
        <taxon>Rhizopus</taxon>
    </lineage>
</organism>
<evidence type="ECO:0000313" key="2">
    <source>
        <dbReference type="EMBL" id="KAG1537544.1"/>
    </source>
</evidence>
<protein>
    <submittedName>
        <fullName evidence="2">Uncharacterized protein</fullName>
    </submittedName>
</protein>
<accession>A0A9P7C6H0</accession>